<reference evidence="3" key="1">
    <citation type="submission" date="2020-07" db="EMBL/GenBank/DDBJ databases">
        <title>Genome sequence and genetic diversity analysis of an under-domesticated orphan crop, white fonio (Digitaria exilis).</title>
        <authorList>
            <person name="Bennetzen J.L."/>
            <person name="Chen S."/>
            <person name="Ma X."/>
            <person name="Wang X."/>
            <person name="Yssel A.E.J."/>
            <person name="Chaluvadi S.R."/>
            <person name="Johnson M."/>
            <person name="Gangashetty P."/>
            <person name="Hamidou F."/>
            <person name="Sanogo M.D."/>
            <person name="Zwaenepoel A."/>
            <person name="Wallace J."/>
            <person name="Van De Peer Y."/>
            <person name="Van Deynze A."/>
        </authorList>
    </citation>
    <scope>NUCLEOTIDE SEQUENCE</scope>
    <source>
        <tissue evidence="3">Leaves</tissue>
    </source>
</reference>
<sequence length="230" mass="23914">MDLLEHPLEAIAFRLYSLPEASAATGAAAAWTCLAAVLAAAAAAGIWRLRYSAPTSVTTADTAAAMKPLEIDRRPAEEVLTAASSSPETATAASSAAPSPKERYTAYYSEACRIGCCGDDGDDDVYRYREDDAEERDGDGEDAGVVYGAPPETTKATGTDPFGWEGEVVRSLPLSPTAAELGLGSRQYRCLTPLGGSVVQLWDHVAGGGSTPTASPRRRGRGLATAVPGF</sequence>
<keyword evidence="4" id="KW-1185">Reference proteome</keyword>
<evidence type="ECO:0000313" key="3">
    <source>
        <dbReference type="EMBL" id="KAF8697944.1"/>
    </source>
</evidence>
<keyword evidence="2" id="KW-0472">Membrane</keyword>
<proteinExistence type="predicted"/>
<dbReference type="AlphaFoldDB" id="A0A835BHF4"/>
<comment type="caution">
    <text evidence="3">The sequence shown here is derived from an EMBL/GenBank/DDBJ whole genome shotgun (WGS) entry which is preliminary data.</text>
</comment>
<name>A0A835BHF4_9POAL</name>
<evidence type="ECO:0000256" key="1">
    <source>
        <dbReference type="SAM" id="MobiDB-lite"/>
    </source>
</evidence>
<dbReference type="Gramene" id="Dexi4A01G0006880.1">
    <property type="protein sequence ID" value="Dexi4A01G0006880.1:cds"/>
    <property type="gene ID" value="Dexi4A01G0006880"/>
</dbReference>
<protein>
    <submittedName>
        <fullName evidence="3">Uncharacterized protein</fullName>
    </submittedName>
</protein>
<dbReference type="OrthoDB" id="679213at2759"/>
<keyword evidence="2" id="KW-0812">Transmembrane</keyword>
<feature type="region of interest" description="Disordered" evidence="1">
    <location>
        <begin position="208"/>
        <end position="230"/>
    </location>
</feature>
<organism evidence="3 4">
    <name type="scientific">Digitaria exilis</name>
    <dbReference type="NCBI Taxonomy" id="1010633"/>
    <lineage>
        <taxon>Eukaryota</taxon>
        <taxon>Viridiplantae</taxon>
        <taxon>Streptophyta</taxon>
        <taxon>Embryophyta</taxon>
        <taxon>Tracheophyta</taxon>
        <taxon>Spermatophyta</taxon>
        <taxon>Magnoliopsida</taxon>
        <taxon>Liliopsida</taxon>
        <taxon>Poales</taxon>
        <taxon>Poaceae</taxon>
        <taxon>PACMAD clade</taxon>
        <taxon>Panicoideae</taxon>
        <taxon>Panicodae</taxon>
        <taxon>Paniceae</taxon>
        <taxon>Anthephorinae</taxon>
        <taxon>Digitaria</taxon>
    </lineage>
</organism>
<dbReference type="Proteomes" id="UP000636709">
    <property type="component" value="Unassembled WGS sequence"/>
</dbReference>
<gene>
    <name evidence="3" type="ORF">HU200_035443</name>
</gene>
<feature type="transmembrane region" description="Helical" evidence="2">
    <location>
        <begin position="23"/>
        <end position="47"/>
    </location>
</feature>
<accession>A0A835BHF4</accession>
<evidence type="ECO:0000313" key="4">
    <source>
        <dbReference type="Proteomes" id="UP000636709"/>
    </source>
</evidence>
<dbReference type="PANTHER" id="PTHR36369:SF3">
    <property type="entry name" value="OS06G0196200 PROTEIN"/>
    <property type="match status" value="1"/>
</dbReference>
<evidence type="ECO:0000256" key="2">
    <source>
        <dbReference type="SAM" id="Phobius"/>
    </source>
</evidence>
<feature type="region of interest" description="Disordered" evidence="1">
    <location>
        <begin position="132"/>
        <end position="162"/>
    </location>
</feature>
<keyword evidence="2" id="KW-1133">Transmembrane helix</keyword>
<feature type="compositionally biased region" description="Acidic residues" evidence="1">
    <location>
        <begin position="132"/>
        <end position="142"/>
    </location>
</feature>
<dbReference type="EMBL" id="JACEFO010001866">
    <property type="protein sequence ID" value="KAF8697944.1"/>
    <property type="molecule type" value="Genomic_DNA"/>
</dbReference>
<dbReference type="PANTHER" id="PTHR36369">
    <property type="entry name" value="TRANSMEMBRANE PROTEIN"/>
    <property type="match status" value="1"/>
</dbReference>